<feature type="compositionally biased region" description="Basic and acidic residues" evidence="1">
    <location>
        <begin position="1"/>
        <end position="12"/>
    </location>
</feature>
<dbReference type="Proteomes" id="UP000026961">
    <property type="component" value="Chromosome 4"/>
</dbReference>
<evidence type="ECO:0000313" key="3">
    <source>
        <dbReference type="EnsemblPlants" id="OGLUM04G11710.1"/>
    </source>
</evidence>
<dbReference type="AlphaFoldDB" id="A0A0D9ZKJ9"/>
<keyword evidence="2" id="KW-0472">Membrane</keyword>
<keyword evidence="4" id="KW-1185">Reference proteome</keyword>
<proteinExistence type="predicted"/>
<dbReference type="EnsemblPlants" id="OGLUM04G11710.1">
    <property type="protein sequence ID" value="OGLUM04G11710.1"/>
    <property type="gene ID" value="OGLUM04G11710"/>
</dbReference>
<dbReference type="HOGENOM" id="CLU_171394_0_0_1"/>
<dbReference type="Gramene" id="OGLUM04G11710.1">
    <property type="protein sequence ID" value="OGLUM04G11710.1"/>
    <property type="gene ID" value="OGLUM04G11710"/>
</dbReference>
<name>A0A0D9ZKJ9_9ORYZ</name>
<keyword evidence="2" id="KW-1133">Transmembrane helix</keyword>
<evidence type="ECO:0000313" key="4">
    <source>
        <dbReference type="Proteomes" id="UP000026961"/>
    </source>
</evidence>
<feature type="transmembrane region" description="Helical" evidence="2">
    <location>
        <begin position="56"/>
        <end position="73"/>
    </location>
</feature>
<evidence type="ECO:0000256" key="2">
    <source>
        <dbReference type="SAM" id="Phobius"/>
    </source>
</evidence>
<evidence type="ECO:0000256" key="1">
    <source>
        <dbReference type="SAM" id="MobiDB-lite"/>
    </source>
</evidence>
<reference evidence="3" key="2">
    <citation type="submission" date="2018-05" db="EMBL/GenBank/DDBJ databases">
        <title>OgluRS3 (Oryza glumaepatula Reference Sequence Version 3).</title>
        <authorList>
            <person name="Zhang J."/>
            <person name="Kudrna D."/>
            <person name="Lee S."/>
            <person name="Talag J."/>
            <person name="Welchert J."/>
            <person name="Wing R.A."/>
        </authorList>
    </citation>
    <scope>NUCLEOTIDE SEQUENCE [LARGE SCALE GENOMIC DNA]</scope>
</reference>
<sequence>MEHSKQSIHELQEDGGADSGSGSKAEAKTDLVAGGNKIQEENNDSTAFCRGCRRRLIRFAILAIRFVLLAGLHREYLGMVAKYRGTGFGLKT</sequence>
<organism evidence="3">
    <name type="scientific">Oryza glumipatula</name>
    <dbReference type="NCBI Taxonomy" id="40148"/>
    <lineage>
        <taxon>Eukaryota</taxon>
        <taxon>Viridiplantae</taxon>
        <taxon>Streptophyta</taxon>
        <taxon>Embryophyta</taxon>
        <taxon>Tracheophyta</taxon>
        <taxon>Spermatophyta</taxon>
        <taxon>Magnoliopsida</taxon>
        <taxon>Liliopsida</taxon>
        <taxon>Poales</taxon>
        <taxon>Poaceae</taxon>
        <taxon>BOP clade</taxon>
        <taxon>Oryzoideae</taxon>
        <taxon>Oryzeae</taxon>
        <taxon>Oryzinae</taxon>
        <taxon>Oryza</taxon>
    </lineage>
</organism>
<keyword evidence="2" id="KW-0812">Transmembrane</keyword>
<reference evidence="3" key="1">
    <citation type="submission" date="2015-04" db="UniProtKB">
        <authorList>
            <consortium name="EnsemblPlants"/>
        </authorList>
    </citation>
    <scope>IDENTIFICATION</scope>
</reference>
<protein>
    <submittedName>
        <fullName evidence="3">Uncharacterized protein</fullName>
    </submittedName>
</protein>
<feature type="region of interest" description="Disordered" evidence="1">
    <location>
        <begin position="1"/>
        <end position="36"/>
    </location>
</feature>
<accession>A0A0D9ZKJ9</accession>